<sequence>MVIVLSGFCTGVLGARFLRFAPRGAVVRPLWCAAPVAVLWWLSALLVPPEWLPLALLLAWLGVLLSAVDLRHRRLPDVLTLPAWPLVGAALWWAGAEPRRALAGGAVFFAGHLVVRLVAPSAMGGGDVKLAAPVGAVLASVSWLALPAGAAVASAVTLALALRRRAGGVPYGPGLLTAAWLAVASAG</sequence>
<dbReference type="Gene3D" id="1.20.120.1220">
    <property type="match status" value="1"/>
</dbReference>
<evidence type="ECO:0000256" key="1">
    <source>
        <dbReference type="ARBA" id="ARBA00005801"/>
    </source>
</evidence>
<dbReference type="InterPro" id="IPR000045">
    <property type="entry name" value="Prepilin_IV_endopep_pep"/>
</dbReference>
<evidence type="ECO:0000313" key="5">
    <source>
        <dbReference type="Proteomes" id="UP000325787"/>
    </source>
</evidence>
<accession>A0A5Q0H7B0</accession>
<feature type="transmembrane region" description="Helical" evidence="2">
    <location>
        <begin position="38"/>
        <end position="66"/>
    </location>
</feature>
<dbReference type="GO" id="GO:0006465">
    <property type="term" value="P:signal peptide processing"/>
    <property type="evidence" value="ECO:0007669"/>
    <property type="project" value="TreeGrafter"/>
</dbReference>
<evidence type="ECO:0000313" key="4">
    <source>
        <dbReference type="EMBL" id="QFZ22097.1"/>
    </source>
</evidence>
<evidence type="ECO:0000259" key="3">
    <source>
        <dbReference type="Pfam" id="PF01478"/>
    </source>
</evidence>
<dbReference type="Proteomes" id="UP000325787">
    <property type="component" value="Chromosome"/>
</dbReference>
<feature type="transmembrane region" description="Helical" evidence="2">
    <location>
        <begin position="168"/>
        <end position="186"/>
    </location>
</feature>
<proteinExistence type="inferred from homology"/>
<keyword evidence="2" id="KW-0472">Membrane</keyword>
<dbReference type="GO" id="GO:0004190">
    <property type="term" value="F:aspartic-type endopeptidase activity"/>
    <property type="evidence" value="ECO:0007669"/>
    <property type="project" value="InterPro"/>
</dbReference>
<feature type="transmembrane region" description="Helical" evidence="2">
    <location>
        <begin position="101"/>
        <end position="119"/>
    </location>
</feature>
<dbReference type="EMBL" id="CP034550">
    <property type="protein sequence ID" value="QFZ22097.1"/>
    <property type="molecule type" value="Genomic_DNA"/>
</dbReference>
<feature type="transmembrane region" description="Helical" evidence="2">
    <location>
        <begin position="131"/>
        <end position="162"/>
    </location>
</feature>
<gene>
    <name evidence="4" type="ORF">EKG83_35995</name>
</gene>
<dbReference type="RefSeq" id="WP_084715962.1">
    <property type="nucleotide sequence ID" value="NZ_CP034550.1"/>
</dbReference>
<organism evidence="4 5">
    <name type="scientific">Saccharothrix syringae</name>
    <name type="common">Nocardiopsis syringae</name>
    <dbReference type="NCBI Taxonomy" id="103733"/>
    <lineage>
        <taxon>Bacteria</taxon>
        <taxon>Bacillati</taxon>
        <taxon>Actinomycetota</taxon>
        <taxon>Actinomycetes</taxon>
        <taxon>Pseudonocardiales</taxon>
        <taxon>Pseudonocardiaceae</taxon>
        <taxon>Saccharothrix</taxon>
    </lineage>
</organism>
<feature type="domain" description="Prepilin type IV endopeptidase peptidase" evidence="3">
    <location>
        <begin position="56"/>
        <end position="157"/>
    </location>
</feature>
<comment type="similarity">
    <text evidence="1">Belongs to the peptidase A24 family.</text>
</comment>
<dbReference type="KEGG" id="ssyi:EKG83_35995"/>
<dbReference type="AlphaFoldDB" id="A0A5Q0H7B0"/>
<dbReference type="GO" id="GO:0005886">
    <property type="term" value="C:plasma membrane"/>
    <property type="evidence" value="ECO:0007669"/>
    <property type="project" value="TreeGrafter"/>
</dbReference>
<dbReference type="InterPro" id="IPR050882">
    <property type="entry name" value="Prepilin_peptidase/N-MTase"/>
</dbReference>
<keyword evidence="5" id="KW-1185">Reference proteome</keyword>
<protein>
    <submittedName>
        <fullName evidence="4">Prepilin peptidase</fullName>
    </submittedName>
</protein>
<keyword evidence="2" id="KW-0812">Transmembrane</keyword>
<keyword evidence="2" id="KW-1133">Transmembrane helix</keyword>
<reference evidence="5" key="1">
    <citation type="journal article" date="2021" name="Curr. Microbiol.">
        <title>Complete genome of nocamycin-producing strain Saccharothrix syringae NRRL B-16468 reveals the biosynthetic potential for secondary metabolites.</title>
        <authorList>
            <person name="Mo X."/>
            <person name="Yang S."/>
        </authorList>
    </citation>
    <scope>NUCLEOTIDE SEQUENCE [LARGE SCALE GENOMIC DNA]</scope>
    <source>
        <strain evidence="5">ATCC 51364 / DSM 43886 / JCM 6844 / KCTC 9398 / NBRC 14523 / NRRL B-16468 / INA 2240</strain>
    </source>
</reference>
<dbReference type="PANTHER" id="PTHR30487:SF0">
    <property type="entry name" value="PREPILIN LEADER PEPTIDASE_N-METHYLTRANSFERASE-RELATED"/>
    <property type="match status" value="1"/>
</dbReference>
<name>A0A5Q0H7B0_SACSY</name>
<dbReference type="PANTHER" id="PTHR30487">
    <property type="entry name" value="TYPE 4 PREPILIN-LIKE PROTEINS LEADER PEPTIDE-PROCESSING ENZYME"/>
    <property type="match status" value="1"/>
</dbReference>
<dbReference type="Pfam" id="PF01478">
    <property type="entry name" value="Peptidase_A24"/>
    <property type="match status" value="1"/>
</dbReference>
<dbReference type="OrthoDB" id="5197713at2"/>
<evidence type="ECO:0000256" key="2">
    <source>
        <dbReference type="SAM" id="Phobius"/>
    </source>
</evidence>